<dbReference type="InterPro" id="IPR025347">
    <property type="entry name" value="DUF4251"/>
</dbReference>
<evidence type="ECO:0000313" key="2">
    <source>
        <dbReference type="Proteomes" id="UP001549799"/>
    </source>
</evidence>
<dbReference type="Proteomes" id="UP001549799">
    <property type="component" value="Unassembled WGS sequence"/>
</dbReference>
<name>A0ABV2SU01_9FLAO</name>
<dbReference type="Pfam" id="PF14059">
    <property type="entry name" value="DUF4251"/>
    <property type="match status" value="1"/>
</dbReference>
<reference evidence="1 2" key="1">
    <citation type="submission" date="2024-07" db="EMBL/GenBank/DDBJ databases">
        <title>The genome sequence of type strain Sediminicola arcticus GDMCC 1.2805.</title>
        <authorList>
            <person name="Liu Y."/>
        </authorList>
    </citation>
    <scope>NUCLEOTIDE SEQUENCE [LARGE SCALE GENOMIC DNA]</scope>
    <source>
        <strain evidence="1 2">GDMCC 1.2805</strain>
    </source>
</reference>
<dbReference type="EMBL" id="JBEXAE010000003">
    <property type="protein sequence ID" value="MET6990653.1"/>
    <property type="molecule type" value="Genomic_DNA"/>
</dbReference>
<comment type="caution">
    <text evidence="1">The sequence shown here is derived from an EMBL/GenBank/DDBJ whole genome shotgun (WGS) entry which is preliminary data.</text>
</comment>
<gene>
    <name evidence="1" type="ORF">ABXZ36_08325</name>
</gene>
<proteinExistence type="predicted"/>
<protein>
    <submittedName>
        <fullName evidence="1">DUF4251 domain-containing protein</fullName>
    </submittedName>
</protein>
<dbReference type="RefSeq" id="WP_354615048.1">
    <property type="nucleotide sequence ID" value="NZ_JBEXAE010000003.1"/>
</dbReference>
<keyword evidence="2" id="KW-1185">Reference proteome</keyword>
<dbReference type="Gene3D" id="2.40.128.410">
    <property type="match status" value="1"/>
</dbReference>
<accession>A0ABV2SU01</accession>
<sequence>MKLNFRYLVILIGGLLINCCTSSKTVTSKVQIKQLEELVASKSFQIDSDWAMPLMTNSMNTLSNAGLLPVGSTGSQISLIGNSNFLKVEVDTIAAYLPYYGERQMGAGYSINTNAIQFKGIPKNYEVTDDEKTQSKKINFNINNKTESFRVFITISPNLSSNITVNSSQRFSIQYRGNAEPLLSVK</sequence>
<evidence type="ECO:0000313" key="1">
    <source>
        <dbReference type="EMBL" id="MET6990653.1"/>
    </source>
</evidence>
<organism evidence="1 2">
    <name type="scientific">Sediminicola arcticus</name>
    <dbReference type="NCBI Taxonomy" id="1574308"/>
    <lineage>
        <taxon>Bacteria</taxon>
        <taxon>Pseudomonadati</taxon>
        <taxon>Bacteroidota</taxon>
        <taxon>Flavobacteriia</taxon>
        <taxon>Flavobacteriales</taxon>
        <taxon>Flavobacteriaceae</taxon>
        <taxon>Sediminicola</taxon>
    </lineage>
</organism>